<dbReference type="Proteomes" id="UP001253545">
    <property type="component" value="Unassembled WGS sequence"/>
</dbReference>
<comment type="caution">
    <text evidence="6">The sequence shown here is derived from an EMBL/GenBank/DDBJ whole genome shotgun (WGS) entry which is preliminary data.</text>
</comment>
<dbReference type="InterPro" id="IPR050176">
    <property type="entry name" value="LTTR"/>
</dbReference>
<dbReference type="PROSITE" id="PS50931">
    <property type="entry name" value="HTH_LYSR"/>
    <property type="match status" value="1"/>
</dbReference>
<protein>
    <submittedName>
        <fullName evidence="6">LysR family transcriptional regulator</fullName>
    </submittedName>
</protein>
<dbReference type="PRINTS" id="PR00039">
    <property type="entry name" value="HTHLYSR"/>
</dbReference>
<evidence type="ECO:0000256" key="1">
    <source>
        <dbReference type="ARBA" id="ARBA00009437"/>
    </source>
</evidence>
<organism evidence="6 7">
    <name type="scientific">Glaciecola petra</name>
    <dbReference type="NCBI Taxonomy" id="3075602"/>
    <lineage>
        <taxon>Bacteria</taxon>
        <taxon>Pseudomonadati</taxon>
        <taxon>Pseudomonadota</taxon>
        <taxon>Gammaproteobacteria</taxon>
        <taxon>Alteromonadales</taxon>
        <taxon>Alteromonadaceae</taxon>
        <taxon>Glaciecola</taxon>
    </lineage>
</organism>
<dbReference type="Pfam" id="PF00126">
    <property type="entry name" value="HTH_1"/>
    <property type="match status" value="1"/>
</dbReference>
<evidence type="ECO:0000259" key="5">
    <source>
        <dbReference type="PROSITE" id="PS50931"/>
    </source>
</evidence>
<evidence type="ECO:0000256" key="2">
    <source>
        <dbReference type="ARBA" id="ARBA00023015"/>
    </source>
</evidence>
<dbReference type="Pfam" id="PF03466">
    <property type="entry name" value="LysR_substrate"/>
    <property type="match status" value="1"/>
</dbReference>
<evidence type="ECO:0000256" key="4">
    <source>
        <dbReference type="ARBA" id="ARBA00023163"/>
    </source>
</evidence>
<dbReference type="Gene3D" id="1.10.10.10">
    <property type="entry name" value="Winged helix-like DNA-binding domain superfamily/Winged helix DNA-binding domain"/>
    <property type="match status" value="1"/>
</dbReference>
<dbReference type="SUPFAM" id="SSF53850">
    <property type="entry name" value="Periplasmic binding protein-like II"/>
    <property type="match status" value="1"/>
</dbReference>
<dbReference type="PANTHER" id="PTHR30579">
    <property type="entry name" value="TRANSCRIPTIONAL REGULATOR"/>
    <property type="match status" value="1"/>
</dbReference>
<dbReference type="SUPFAM" id="SSF46785">
    <property type="entry name" value="Winged helix' DNA-binding domain"/>
    <property type="match status" value="1"/>
</dbReference>
<evidence type="ECO:0000313" key="7">
    <source>
        <dbReference type="Proteomes" id="UP001253545"/>
    </source>
</evidence>
<dbReference type="InterPro" id="IPR036388">
    <property type="entry name" value="WH-like_DNA-bd_sf"/>
</dbReference>
<dbReference type="Gene3D" id="3.40.190.10">
    <property type="entry name" value="Periplasmic binding protein-like II"/>
    <property type="match status" value="2"/>
</dbReference>
<dbReference type="PANTHER" id="PTHR30579:SF7">
    <property type="entry name" value="HTH-TYPE TRANSCRIPTIONAL REGULATOR LRHA-RELATED"/>
    <property type="match status" value="1"/>
</dbReference>
<evidence type="ECO:0000256" key="3">
    <source>
        <dbReference type="ARBA" id="ARBA00023125"/>
    </source>
</evidence>
<keyword evidence="4" id="KW-0804">Transcription</keyword>
<evidence type="ECO:0000313" key="6">
    <source>
        <dbReference type="EMBL" id="MDT0593537.1"/>
    </source>
</evidence>
<dbReference type="EMBL" id="JAVRHX010000001">
    <property type="protein sequence ID" value="MDT0593537.1"/>
    <property type="molecule type" value="Genomic_DNA"/>
</dbReference>
<name>A0ABU2ZLN6_9ALTE</name>
<sequence>MQNLSLTVLRTFVTCVELGNFHKAGDLLGRSQPAVSLQIKKLESQLQRKLFNKVGQSYKVNNDGEKLFAYAQNMLALNDEIFNTFNTQTLRGRLRLGIPSEFASAILPSIIGEFSQRYPEVSLDVTSALSQHLLAPNSIQQFDLILALLNSDENTRILSNAHTIRKDELVWVAYRNIRLPHDSLPLVLAPEGCIYRQQVIEHLKRQTHLWKITYTNPDFYGLIAAMKQGLGITVLARSIVPDELVIVKDKRLPKLPKVDICLINQDNQHPQVSKALSDYIKTRLTP</sequence>
<dbReference type="InterPro" id="IPR005119">
    <property type="entry name" value="LysR_subst-bd"/>
</dbReference>
<accession>A0ABU2ZLN6</accession>
<feature type="domain" description="HTH lysR-type" evidence="5">
    <location>
        <begin position="4"/>
        <end position="61"/>
    </location>
</feature>
<keyword evidence="3" id="KW-0238">DNA-binding</keyword>
<proteinExistence type="inferred from homology"/>
<dbReference type="RefSeq" id="WP_311367046.1">
    <property type="nucleotide sequence ID" value="NZ_JAVRHX010000001.1"/>
</dbReference>
<comment type="similarity">
    <text evidence="1">Belongs to the LysR transcriptional regulatory family.</text>
</comment>
<gene>
    <name evidence="6" type="ORF">RM552_01610</name>
</gene>
<dbReference type="InterPro" id="IPR036390">
    <property type="entry name" value="WH_DNA-bd_sf"/>
</dbReference>
<keyword evidence="2" id="KW-0805">Transcription regulation</keyword>
<keyword evidence="7" id="KW-1185">Reference proteome</keyword>
<reference evidence="6 7" key="1">
    <citation type="submission" date="2023-09" db="EMBL/GenBank/DDBJ databases">
        <authorList>
            <person name="Rey-Velasco X."/>
        </authorList>
    </citation>
    <scope>NUCLEOTIDE SEQUENCE [LARGE SCALE GENOMIC DNA]</scope>
    <source>
        <strain evidence="6 7">P117</strain>
    </source>
</reference>
<dbReference type="InterPro" id="IPR000847">
    <property type="entry name" value="LysR_HTH_N"/>
</dbReference>